<dbReference type="Proteomes" id="UP001157418">
    <property type="component" value="Unassembled WGS sequence"/>
</dbReference>
<organism evidence="1 2">
    <name type="scientific">Lactuca virosa</name>
    <dbReference type="NCBI Taxonomy" id="75947"/>
    <lineage>
        <taxon>Eukaryota</taxon>
        <taxon>Viridiplantae</taxon>
        <taxon>Streptophyta</taxon>
        <taxon>Embryophyta</taxon>
        <taxon>Tracheophyta</taxon>
        <taxon>Spermatophyta</taxon>
        <taxon>Magnoliopsida</taxon>
        <taxon>eudicotyledons</taxon>
        <taxon>Gunneridae</taxon>
        <taxon>Pentapetalae</taxon>
        <taxon>asterids</taxon>
        <taxon>campanulids</taxon>
        <taxon>Asterales</taxon>
        <taxon>Asteraceae</taxon>
        <taxon>Cichorioideae</taxon>
        <taxon>Cichorieae</taxon>
        <taxon>Lactucinae</taxon>
        <taxon>Lactuca</taxon>
    </lineage>
</organism>
<protein>
    <submittedName>
        <fullName evidence="1">Uncharacterized protein</fullName>
    </submittedName>
</protein>
<reference evidence="1 2" key="1">
    <citation type="submission" date="2022-01" db="EMBL/GenBank/DDBJ databases">
        <authorList>
            <person name="Xiong W."/>
            <person name="Schranz E."/>
        </authorList>
    </citation>
    <scope>NUCLEOTIDE SEQUENCE [LARGE SCALE GENOMIC DNA]</scope>
</reference>
<name>A0AAU9MN49_9ASTR</name>
<comment type="caution">
    <text evidence="1">The sequence shown here is derived from an EMBL/GenBank/DDBJ whole genome shotgun (WGS) entry which is preliminary data.</text>
</comment>
<evidence type="ECO:0000313" key="2">
    <source>
        <dbReference type="Proteomes" id="UP001157418"/>
    </source>
</evidence>
<accession>A0AAU9MN49</accession>
<sequence>MSFVEVLGKNFEGDIQFREVDLVESLPLPSCCLPRVISTARLPGHVVNPLSDPCDIVFNAPVTSLCKHEKSNDFESMEDRKEWIISGIGDCLSEATIKTNNRSVVGGTYNSVHAFEVSEPNPKWVDLCPASPNFQGGAHVLHEGNIHPDLLVRRWNLAATSRISIREKSLEFSRHDFSNGTVTEMESFSDEQTRDLVDKEKLVVELKGVNARLEEDLGWLLKEGVVRVVDKVIELPEFLHGRRWIKNNCWCEGEYSSREGIRKEIVVGTFNIGAASSTSSHSRGVTEDIDALISRDYDTLLNLGELDVEGLRKLCVCEASDELGSGGTAKIVGLDGDESKGKGVLDLILWFHLCFPFRMFLFLTFNV</sequence>
<gene>
    <name evidence="1" type="ORF">LVIROSA_LOCUS9427</name>
</gene>
<evidence type="ECO:0000313" key="1">
    <source>
        <dbReference type="EMBL" id="CAH1422068.1"/>
    </source>
</evidence>
<dbReference type="EMBL" id="CAKMRJ010001112">
    <property type="protein sequence ID" value="CAH1422068.1"/>
    <property type="molecule type" value="Genomic_DNA"/>
</dbReference>
<keyword evidence="2" id="KW-1185">Reference proteome</keyword>
<proteinExistence type="predicted"/>
<dbReference type="AlphaFoldDB" id="A0AAU9MN49"/>